<gene>
    <name evidence="1" type="ORF">HGH91_06690</name>
</gene>
<evidence type="ECO:0000313" key="2">
    <source>
        <dbReference type="Proteomes" id="UP000552864"/>
    </source>
</evidence>
<name>A0A847SDP9_9BACT</name>
<dbReference type="EMBL" id="JABAHZ010000001">
    <property type="protein sequence ID" value="NLR78304.1"/>
    <property type="molecule type" value="Genomic_DNA"/>
</dbReference>
<proteinExistence type="predicted"/>
<keyword evidence="2" id="KW-1185">Reference proteome</keyword>
<dbReference type="RefSeq" id="WP_168737648.1">
    <property type="nucleotide sequence ID" value="NZ_JABAHZ010000001.1"/>
</dbReference>
<organism evidence="1 2">
    <name type="scientific">Chitinophaga eiseniae</name>
    <dbReference type="NCBI Taxonomy" id="634771"/>
    <lineage>
        <taxon>Bacteria</taxon>
        <taxon>Pseudomonadati</taxon>
        <taxon>Bacteroidota</taxon>
        <taxon>Chitinophagia</taxon>
        <taxon>Chitinophagales</taxon>
        <taxon>Chitinophagaceae</taxon>
        <taxon>Chitinophaga</taxon>
    </lineage>
</organism>
<evidence type="ECO:0000313" key="1">
    <source>
        <dbReference type="EMBL" id="NLR78304.1"/>
    </source>
</evidence>
<dbReference type="Proteomes" id="UP000552864">
    <property type="component" value="Unassembled WGS sequence"/>
</dbReference>
<sequence length="79" mass="9181">MTFPKLTDNQVAVLQAEKSTGIVLNIHRERYLNTSEDEAYRIFETISLAREYIAAVQQLSTDIEFTIYDNKQSLVEFIH</sequence>
<dbReference type="AlphaFoldDB" id="A0A847SDP9"/>
<protein>
    <submittedName>
        <fullName evidence="1">Uncharacterized protein</fullName>
    </submittedName>
</protein>
<comment type="caution">
    <text evidence="1">The sequence shown here is derived from an EMBL/GenBank/DDBJ whole genome shotgun (WGS) entry which is preliminary data.</text>
</comment>
<accession>A0A847SDP9</accession>
<reference evidence="1 2" key="1">
    <citation type="submission" date="2020-04" db="EMBL/GenBank/DDBJ databases">
        <authorList>
            <person name="Yin C."/>
        </authorList>
    </citation>
    <scope>NUCLEOTIDE SEQUENCE [LARGE SCALE GENOMIC DNA]</scope>
    <source>
        <strain evidence="1 2">Ak56</strain>
    </source>
</reference>